<evidence type="ECO:0000259" key="3">
    <source>
        <dbReference type="SMART" id="SM00278"/>
    </source>
</evidence>
<dbReference type="InterPro" id="IPR051675">
    <property type="entry name" value="Endo/Exo/Phosphatase_dom_1"/>
</dbReference>
<dbReference type="OrthoDB" id="7510573at2"/>
<feature type="chain" id="PRO_5021013455" description="Helix-hairpin-helix DNA-binding motif class 1 domain-containing protein" evidence="2">
    <location>
        <begin position="23"/>
        <end position="105"/>
    </location>
</feature>
<dbReference type="InterPro" id="IPR003583">
    <property type="entry name" value="Hlx-hairpin-Hlx_DNA-bd_motif"/>
</dbReference>
<evidence type="ECO:0000256" key="1">
    <source>
        <dbReference type="ARBA" id="ARBA00022490"/>
    </source>
</evidence>
<dbReference type="InterPro" id="IPR010994">
    <property type="entry name" value="RuvA_2-like"/>
</dbReference>
<dbReference type="RefSeq" id="WP_081127032.1">
    <property type="nucleotide sequence ID" value="NZ_DAHXOC010000015.1"/>
</dbReference>
<name>A0A4S3KQX7_9GAMM</name>
<evidence type="ECO:0000313" key="5">
    <source>
        <dbReference type="Proteomes" id="UP000307749"/>
    </source>
</evidence>
<proteinExistence type="predicted"/>
<accession>A0A4S3KQX7</accession>
<dbReference type="PANTHER" id="PTHR21180:SF32">
    <property type="entry name" value="ENDONUCLEASE_EXONUCLEASE_PHOSPHATASE FAMILY DOMAIN-CONTAINING PROTEIN 1"/>
    <property type="match status" value="1"/>
</dbReference>
<comment type="caution">
    <text evidence="4">The sequence shown here is derived from an EMBL/GenBank/DDBJ whole genome shotgun (WGS) entry which is preliminary data.</text>
</comment>
<dbReference type="InterPro" id="IPR004509">
    <property type="entry name" value="Competence_ComEA_HhH"/>
</dbReference>
<keyword evidence="5" id="KW-1185">Reference proteome</keyword>
<dbReference type="STRING" id="993689.GCA_002077135_01674"/>
<evidence type="ECO:0000313" key="4">
    <source>
        <dbReference type="EMBL" id="THD11475.1"/>
    </source>
</evidence>
<dbReference type="AlphaFoldDB" id="A0A4S3KQX7"/>
<dbReference type="SUPFAM" id="SSF47781">
    <property type="entry name" value="RuvA domain 2-like"/>
    <property type="match status" value="1"/>
</dbReference>
<gene>
    <name evidence="4" type="ORF">B1806_03580</name>
</gene>
<keyword evidence="1" id="KW-0963">Cytoplasm</keyword>
<sequence length="105" mass="10726">MRKTILALAALLAFGLAGAAQAGKPVNVNRADAATLADSLDGIGLAKAQAIVAWRTQHGGFKRAEDLTEVKGIGARTVERNRAFIRLNDSGAAPAAAAKPAAAKH</sequence>
<keyword evidence="2" id="KW-0732">Signal</keyword>
<dbReference type="Proteomes" id="UP000307749">
    <property type="component" value="Unassembled WGS sequence"/>
</dbReference>
<dbReference type="EMBL" id="MWQO01000012">
    <property type="protein sequence ID" value="THD11475.1"/>
    <property type="molecule type" value="Genomic_DNA"/>
</dbReference>
<dbReference type="Gene3D" id="1.10.150.280">
    <property type="entry name" value="AF1531-like domain"/>
    <property type="match status" value="1"/>
</dbReference>
<feature type="domain" description="Helix-hairpin-helix DNA-binding motif class 1" evidence="3">
    <location>
        <begin position="65"/>
        <end position="84"/>
    </location>
</feature>
<dbReference type="GO" id="GO:0015628">
    <property type="term" value="P:protein secretion by the type II secretion system"/>
    <property type="evidence" value="ECO:0007669"/>
    <property type="project" value="TreeGrafter"/>
</dbReference>
<dbReference type="GO" id="GO:0003677">
    <property type="term" value="F:DNA binding"/>
    <property type="evidence" value="ECO:0007669"/>
    <property type="project" value="InterPro"/>
</dbReference>
<organism evidence="4 5">
    <name type="scientific">Metallibacterium scheffleri</name>
    <dbReference type="NCBI Taxonomy" id="993689"/>
    <lineage>
        <taxon>Bacteria</taxon>
        <taxon>Pseudomonadati</taxon>
        <taxon>Pseudomonadota</taxon>
        <taxon>Gammaproteobacteria</taxon>
        <taxon>Lysobacterales</taxon>
        <taxon>Rhodanobacteraceae</taxon>
        <taxon>Metallibacterium</taxon>
    </lineage>
</organism>
<dbReference type="NCBIfam" id="TIGR00426">
    <property type="entry name" value="competence protein ComEA helix-hairpin-helix repeat region"/>
    <property type="match status" value="1"/>
</dbReference>
<protein>
    <recommendedName>
        <fullName evidence="3">Helix-hairpin-helix DNA-binding motif class 1 domain-containing protein</fullName>
    </recommendedName>
</protein>
<dbReference type="Pfam" id="PF12836">
    <property type="entry name" value="HHH_3"/>
    <property type="match status" value="1"/>
</dbReference>
<feature type="signal peptide" evidence="2">
    <location>
        <begin position="1"/>
        <end position="22"/>
    </location>
</feature>
<dbReference type="GO" id="GO:0006281">
    <property type="term" value="P:DNA repair"/>
    <property type="evidence" value="ECO:0007669"/>
    <property type="project" value="InterPro"/>
</dbReference>
<dbReference type="SMART" id="SM00278">
    <property type="entry name" value="HhH1"/>
    <property type="match status" value="2"/>
</dbReference>
<reference evidence="4 5" key="1">
    <citation type="submission" date="2017-02" db="EMBL/GenBank/DDBJ databases">
        <title>Whole genome sequencing of Metallibacterium scheffleri DSM 24874 (T).</title>
        <authorList>
            <person name="Kumar S."/>
            <person name="Patil P."/>
            <person name="Patil P.B."/>
        </authorList>
    </citation>
    <scope>NUCLEOTIDE SEQUENCE [LARGE SCALE GENOMIC DNA]</scope>
    <source>
        <strain evidence="4 5">DSM 24874</strain>
    </source>
</reference>
<dbReference type="PANTHER" id="PTHR21180">
    <property type="entry name" value="ENDONUCLEASE/EXONUCLEASE/PHOSPHATASE FAMILY DOMAIN-CONTAINING PROTEIN 1"/>
    <property type="match status" value="1"/>
</dbReference>
<evidence type="ECO:0000256" key="2">
    <source>
        <dbReference type="SAM" id="SignalP"/>
    </source>
</evidence>
<feature type="domain" description="Helix-hairpin-helix DNA-binding motif class 1" evidence="3">
    <location>
        <begin position="35"/>
        <end position="54"/>
    </location>
</feature>
<dbReference type="GO" id="GO:0015627">
    <property type="term" value="C:type II protein secretion system complex"/>
    <property type="evidence" value="ECO:0007669"/>
    <property type="project" value="TreeGrafter"/>
</dbReference>